<keyword evidence="4" id="KW-1185">Reference proteome</keyword>
<name>W9C9R2_SCLBF</name>
<dbReference type="SUPFAM" id="SSF110004">
    <property type="entry name" value="Glycolipid transfer protein, GLTP"/>
    <property type="match status" value="1"/>
</dbReference>
<evidence type="ECO:0000313" key="3">
    <source>
        <dbReference type="EMBL" id="ESZ92586.1"/>
    </source>
</evidence>
<sequence length="225" mass="24994">MANVKAIPPGGTFIDTLDKSFVDVPINKDNDNTIPTTEFLQAAESLTTLFDVMGSVAFNPVKNDMAGNIKVHCLSFYAPDIILLTIWQKLRERQLAAPTESETLQELVINELKTKKHTATEGLVWLVRGLDFTCIALSQNLAAPSDELSVSFRSAYGATLKPHHSFMVKPIFSAAMSACPYRKDFYIKLGDDNSKVEAALRVWLSALENLISILKGFLDRKEAKW</sequence>
<dbReference type="GO" id="GO:1902387">
    <property type="term" value="F:ceramide 1-phosphate binding"/>
    <property type="evidence" value="ECO:0007669"/>
    <property type="project" value="TreeGrafter"/>
</dbReference>
<organism evidence="3 4">
    <name type="scientific">Sclerotinia borealis (strain F-4128)</name>
    <dbReference type="NCBI Taxonomy" id="1432307"/>
    <lineage>
        <taxon>Eukaryota</taxon>
        <taxon>Fungi</taxon>
        <taxon>Dikarya</taxon>
        <taxon>Ascomycota</taxon>
        <taxon>Pezizomycotina</taxon>
        <taxon>Leotiomycetes</taxon>
        <taxon>Helotiales</taxon>
        <taxon>Sclerotiniaceae</taxon>
        <taxon>Sclerotinia</taxon>
    </lineage>
</organism>
<dbReference type="OrthoDB" id="205255at2759"/>
<feature type="domain" description="Glycolipid transfer protein" evidence="2">
    <location>
        <begin position="88"/>
        <end position="190"/>
    </location>
</feature>
<dbReference type="STRING" id="1432307.W9C9R2"/>
<dbReference type="EMBL" id="AYSA01000375">
    <property type="protein sequence ID" value="ESZ92586.1"/>
    <property type="molecule type" value="Genomic_DNA"/>
</dbReference>
<accession>W9C9R2</accession>
<dbReference type="AlphaFoldDB" id="W9C9R2"/>
<dbReference type="Gene3D" id="1.10.3520.10">
    <property type="entry name" value="Glycolipid transfer protein"/>
    <property type="match status" value="1"/>
</dbReference>
<comment type="caution">
    <text evidence="3">The sequence shown here is derived from an EMBL/GenBank/DDBJ whole genome shotgun (WGS) entry which is preliminary data.</text>
</comment>
<dbReference type="GO" id="GO:0016020">
    <property type="term" value="C:membrane"/>
    <property type="evidence" value="ECO:0007669"/>
    <property type="project" value="TreeGrafter"/>
</dbReference>
<reference evidence="3 4" key="1">
    <citation type="journal article" date="2014" name="Genome Announc.">
        <title>Draft genome sequence of Sclerotinia borealis, a psychrophilic plant pathogenic fungus.</title>
        <authorList>
            <person name="Mardanov A.V."/>
            <person name="Beletsky A.V."/>
            <person name="Kadnikov V.V."/>
            <person name="Ignatov A.N."/>
            <person name="Ravin N.V."/>
        </authorList>
    </citation>
    <scope>NUCLEOTIDE SEQUENCE [LARGE SCALE GENOMIC DNA]</scope>
    <source>
        <strain evidence="4">F-4157</strain>
    </source>
</reference>
<protein>
    <submittedName>
        <fullName evidence="3">Het-c</fullName>
    </submittedName>
</protein>
<dbReference type="GO" id="GO:0005829">
    <property type="term" value="C:cytosol"/>
    <property type="evidence" value="ECO:0007669"/>
    <property type="project" value="TreeGrafter"/>
</dbReference>
<dbReference type="FunFam" id="1.10.3520.10:FF:000001">
    <property type="entry name" value="Pleckstrin domain-containing family A member 8"/>
    <property type="match status" value="1"/>
</dbReference>
<evidence type="ECO:0000313" key="4">
    <source>
        <dbReference type="Proteomes" id="UP000019487"/>
    </source>
</evidence>
<feature type="domain" description="Glycolipid transfer protein" evidence="2">
    <location>
        <begin position="34"/>
        <end position="70"/>
    </location>
</feature>
<proteinExistence type="predicted"/>
<dbReference type="InterPro" id="IPR036497">
    <property type="entry name" value="GLTP_sf"/>
</dbReference>
<evidence type="ECO:0000256" key="1">
    <source>
        <dbReference type="ARBA" id="ARBA00022448"/>
    </source>
</evidence>
<dbReference type="Pfam" id="PF08718">
    <property type="entry name" value="GLTP"/>
    <property type="match status" value="2"/>
</dbReference>
<dbReference type="PANTHER" id="PTHR10219">
    <property type="entry name" value="GLYCOLIPID TRANSFER PROTEIN-RELATED"/>
    <property type="match status" value="1"/>
</dbReference>
<dbReference type="PANTHER" id="PTHR10219:SF25">
    <property type="entry name" value="PLECKSTRIN HOMOLOGY DOMAIN-CONTAINING FAMILY A MEMBER 8"/>
    <property type="match status" value="1"/>
</dbReference>
<gene>
    <name evidence="3" type="ORF">SBOR_7003</name>
</gene>
<keyword evidence="1" id="KW-0813">Transport</keyword>
<evidence type="ECO:0000259" key="2">
    <source>
        <dbReference type="Pfam" id="PF08718"/>
    </source>
</evidence>
<dbReference type="HOGENOM" id="CLU_079400_0_0_1"/>
<dbReference type="Proteomes" id="UP000019487">
    <property type="component" value="Unassembled WGS sequence"/>
</dbReference>
<dbReference type="GO" id="GO:1902388">
    <property type="term" value="F:ceramide 1-phosphate transfer activity"/>
    <property type="evidence" value="ECO:0007669"/>
    <property type="project" value="TreeGrafter"/>
</dbReference>
<dbReference type="InterPro" id="IPR014830">
    <property type="entry name" value="Glycolipid_transfer_prot_dom"/>
</dbReference>